<evidence type="ECO:0000313" key="1">
    <source>
        <dbReference type="EMBL" id="KAJ3996357.1"/>
    </source>
</evidence>
<name>A0ABQ8QCW2_9AGAR</name>
<accession>A0ABQ8QCW2</accession>
<keyword evidence="2" id="KW-1185">Reference proteome</keyword>
<reference evidence="1" key="1">
    <citation type="submission" date="2022-08" db="EMBL/GenBank/DDBJ databases">
        <authorList>
            <consortium name="DOE Joint Genome Institute"/>
            <person name="Min B."/>
            <person name="Riley R."/>
            <person name="Sierra-Patev S."/>
            <person name="Naranjo-Ortiz M."/>
            <person name="Looney B."/>
            <person name="Konkel Z."/>
            <person name="Slot J.C."/>
            <person name="Sakamoto Y."/>
            <person name="Steenwyk J.L."/>
            <person name="Rokas A."/>
            <person name="Carro J."/>
            <person name="Camarero S."/>
            <person name="Ferreira P."/>
            <person name="Molpeceres G."/>
            <person name="Ruiz-Duenas F.J."/>
            <person name="Serrano A."/>
            <person name="Henrissat B."/>
            <person name="Drula E."/>
            <person name="Hughes K.W."/>
            <person name="Mata J.L."/>
            <person name="Ishikawa N.K."/>
            <person name="Vargas-Isla R."/>
            <person name="Ushijima S."/>
            <person name="Smith C.A."/>
            <person name="Ahrendt S."/>
            <person name="Andreopoulos W."/>
            <person name="He G."/>
            <person name="Labutti K."/>
            <person name="Lipzen A."/>
            <person name="Ng V."/>
            <person name="Sandor L."/>
            <person name="Barry K."/>
            <person name="Martinez A.T."/>
            <person name="Xiao Y."/>
            <person name="Gibbons J.G."/>
            <person name="Terashima K."/>
            <person name="Hibbett D.S."/>
            <person name="Grigoriev I.V."/>
        </authorList>
    </citation>
    <scope>NUCLEOTIDE SEQUENCE</scope>
    <source>
        <strain evidence="1">TFB10827</strain>
    </source>
</reference>
<gene>
    <name evidence="1" type="ORF">F5050DRAFT_126496</name>
</gene>
<comment type="caution">
    <text evidence="1">The sequence shown here is derived from an EMBL/GenBank/DDBJ whole genome shotgun (WGS) entry which is preliminary data.</text>
</comment>
<evidence type="ECO:0000313" key="2">
    <source>
        <dbReference type="Proteomes" id="UP001163828"/>
    </source>
</evidence>
<organism evidence="1 2">
    <name type="scientific">Lentinula boryana</name>
    <dbReference type="NCBI Taxonomy" id="40481"/>
    <lineage>
        <taxon>Eukaryota</taxon>
        <taxon>Fungi</taxon>
        <taxon>Dikarya</taxon>
        <taxon>Basidiomycota</taxon>
        <taxon>Agaricomycotina</taxon>
        <taxon>Agaricomycetes</taxon>
        <taxon>Agaricomycetidae</taxon>
        <taxon>Agaricales</taxon>
        <taxon>Marasmiineae</taxon>
        <taxon>Omphalotaceae</taxon>
        <taxon>Lentinula</taxon>
    </lineage>
</organism>
<dbReference type="Proteomes" id="UP001163828">
    <property type="component" value="Unassembled WGS sequence"/>
</dbReference>
<proteinExistence type="predicted"/>
<sequence>MCSTIICRTFKRATRKQDLFCGNGRRAESLVSSCCHTVFWSFITSRSPHLSTLLTEYFLAPSYYRSLFVRLTKPKAIFRAKDWQALPVEFLPVTESHQWLDTPKTVIGFLLTPRFFVFPIRRTVACVRPSSSIMGMKIELQLFIAHCRTTDWLCMPYLACVKPHGDHYEVIEQCSSLCQGCVMLFSAQWRMNRSGSRHWRNFHVFRERKPSIHDLLVAVVSHPGRLQTSGGDNLIVDLFPFSCIGATICFVKQVHLPVPTFITAATSLS</sequence>
<dbReference type="EMBL" id="MU790616">
    <property type="protein sequence ID" value="KAJ3996357.1"/>
    <property type="molecule type" value="Genomic_DNA"/>
</dbReference>
<protein>
    <submittedName>
        <fullName evidence="1">Uncharacterized protein</fullName>
    </submittedName>
</protein>